<dbReference type="SMART" id="SM00244">
    <property type="entry name" value="PHB"/>
    <property type="match status" value="1"/>
</dbReference>
<comment type="caution">
    <text evidence="4">The sequence shown here is derived from an EMBL/GenBank/DDBJ whole genome shotgun (WGS) entry which is preliminary data.</text>
</comment>
<keyword evidence="5" id="KW-1185">Reference proteome</keyword>
<dbReference type="InterPro" id="IPR036013">
    <property type="entry name" value="Band_7/SPFH_dom_sf"/>
</dbReference>
<dbReference type="InterPro" id="IPR001972">
    <property type="entry name" value="Stomatin_HflK_fam"/>
</dbReference>
<organism evidence="4 5">
    <name type="scientific">Pseudocohnilembus persalinus</name>
    <name type="common">Ciliate</name>
    <dbReference type="NCBI Taxonomy" id="266149"/>
    <lineage>
        <taxon>Eukaryota</taxon>
        <taxon>Sar</taxon>
        <taxon>Alveolata</taxon>
        <taxon>Ciliophora</taxon>
        <taxon>Intramacronucleata</taxon>
        <taxon>Oligohymenophorea</taxon>
        <taxon>Scuticociliatia</taxon>
        <taxon>Philasterida</taxon>
        <taxon>Pseudocohnilembidae</taxon>
        <taxon>Pseudocohnilembus</taxon>
    </lineage>
</organism>
<proteinExistence type="inferred from homology"/>
<dbReference type="PANTHER" id="PTHR43327:SF10">
    <property type="entry name" value="STOMATIN-LIKE PROTEIN 2, MITOCHONDRIAL"/>
    <property type="match status" value="1"/>
</dbReference>
<dbReference type="InParanoid" id="A0A0V0QAZ4"/>
<dbReference type="EMBL" id="LDAU01000214">
    <property type="protein sequence ID" value="KRW99384.1"/>
    <property type="molecule type" value="Genomic_DNA"/>
</dbReference>
<dbReference type="GO" id="GO:0007005">
    <property type="term" value="P:mitochondrion organization"/>
    <property type="evidence" value="ECO:0007669"/>
    <property type="project" value="TreeGrafter"/>
</dbReference>
<feature type="compositionally biased region" description="Polar residues" evidence="2">
    <location>
        <begin position="380"/>
        <end position="405"/>
    </location>
</feature>
<evidence type="ECO:0000256" key="2">
    <source>
        <dbReference type="SAM" id="MobiDB-lite"/>
    </source>
</evidence>
<dbReference type="PRINTS" id="PR00721">
    <property type="entry name" value="STOMATIN"/>
</dbReference>
<dbReference type="InterPro" id="IPR050710">
    <property type="entry name" value="Band7/mec-2_domain"/>
</dbReference>
<dbReference type="Gene3D" id="3.30.479.30">
    <property type="entry name" value="Band 7 domain"/>
    <property type="match status" value="1"/>
</dbReference>
<accession>A0A0V0QAZ4</accession>
<comment type="similarity">
    <text evidence="1">Belongs to the band 7/mec-2 family.</text>
</comment>
<reference evidence="4 5" key="1">
    <citation type="journal article" date="2015" name="Sci. Rep.">
        <title>Genome of the facultative scuticociliatosis pathogen Pseudocohnilembus persalinus provides insight into its virulence through horizontal gene transfer.</title>
        <authorList>
            <person name="Xiong J."/>
            <person name="Wang G."/>
            <person name="Cheng J."/>
            <person name="Tian M."/>
            <person name="Pan X."/>
            <person name="Warren A."/>
            <person name="Jiang C."/>
            <person name="Yuan D."/>
            <person name="Miao W."/>
        </authorList>
    </citation>
    <scope>NUCLEOTIDE SEQUENCE [LARGE SCALE GENOMIC DNA]</scope>
    <source>
        <strain evidence="4">36N120E</strain>
    </source>
</reference>
<evidence type="ECO:0000313" key="5">
    <source>
        <dbReference type="Proteomes" id="UP000054937"/>
    </source>
</evidence>
<dbReference type="InterPro" id="IPR001107">
    <property type="entry name" value="Band_7"/>
</dbReference>
<dbReference type="CDD" id="cd08829">
    <property type="entry name" value="SPFH_paraslipin"/>
    <property type="match status" value="1"/>
</dbReference>
<dbReference type="OrthoDB" id="434619at2759"/>
<dbReference type="GO" id="GO:0098552">
    <property type="term" value="C:side of membrane"/>
    <property type="evidence" value="ECO:0007669"/>
    <property type="project" value="UniProtKB-ARBA"/>
</dbReference>
<dbReference type="SUPFAM" id="SSF117892">
    <property type="entry name" value="Band 7/SPFH domain"/>
    <property type="match status" value="1"/>
</dbReference>
<evidence type="ECO:0000256" key="1">
    <source>
        <dbReference type="ARBA" id="ARBA00008164"/>
    </source>
</evidence>
<protein>
    <recommendedName>
        <fullName evidence="3">Band 7 domain-containing protein</fullName>
    </recommendedName>
</protein>
<dbReference type="PANTHER" id="PTHR43327">
    <property type="entry name" value="STOMATIN-LIKE PROTEIN 2, MITOCHONDRIAL"/>
    <property type="match status" value="1"/>
</dbReference>
<sequence length="421" mass="48244">MNFVRFFVIVREKTSCILERFGKYHQTLEPGIHFMVPVMDKIAYRQSLKEESISIDDQTAITKDNVTVQIDGTLFVQVFDPFKASYKVEQPYEAVRLLALTVLRSEIGKMKLDKLFQERQELNLAINKAVNLACQEWGLHCLRYEILNIEPPNEIKVSMQFEAEAERLKRREILISEGQQISQINISTGNKISVIKNAEGKAESLKIISNKESEAIKMIQTALEQYNNSQEIVKYLLLHKYLRNYRKTLQKSNLVVTPNQKGGVKGGNQNQDLLSMAAMFMFQKSSPSGKYDPELIENYINQIQQKRGIMSSNSGQQEAAQDAEFNYHQLLNKMQYFDDPTLYSDPKSTLFQEKLSVDSGIQEEENREQLEGGQEGGNNAQYLQSGNDGFTATYNSSGYTNFSSVNKKGYEKKDKYYDSHK</sequence>
<feature type="domain" description="Band 7" evidence="3">
    <location>
        <begin position="5"/>
        <end position="163"/>
    </location>
</feature>
<evidence type="ECO:0000313" key="4">
    <source>
        <dbReference type="EMBL" id="KRW99384.1"/>
    </source>
</evidence>
<dbReference type="Pfam" id="PF01145">
    <property type="entry name" value="Band_7"/>
    <property type="match status" value="1"/>
</dbReference>
<dbReference type="Proteomes" id="UP000054937">
    <property type="component" value="Unassembled WGS sequence"/>
</dbReference>
<evidence type="ECO:0000259" key="3">
    <source>
        <dbReference type="SMART" id="SM00244"/>
    </source>
</evidence>
<dbReference type="GO" id="GO:0005886">
    <property type="term" value="C:plasma membrane"/>
    <property type="evidence" value="ECO:0007669"/>
    <property type="project" value="UniProtKB-ARBA"/>
</dbReference>
<gene>
    <name evidence="4" type="ORF">PPERSA_02496</name>
</gene>
<dbReference type="GO" id="GO:0005739">
    <property type="term" value="C:mitochondrion"/>
    <property type="evidence" value="ECO:0007669"/>
    <property type="project" value="TreeGrafter"/>
</dbReference>
<name>A0A0V0QAZ4_PSEPJ</name>
<feature type="region of interest" description="Disordered" evidence="2">
    <location>
        <begin position="359"/>
        <end position="405"/>
    </location>
</feature>
<dbReference type="AlphaFoldDB" id="A0A0V0QAZ4"/>
<dbReference type="FunFam" id="3.30.479.30:FF:000004">
    <property type="entry name" value="Putative membrane protease family, stomatin"/>
    <property type="match status" value="1"/>
</dbReference>